<dbReference type="AlphaFoldDB" id="A0A0R1J1G1"/>
<dbReference type="SUPFAM" id="SSF46689">
    <property type="entry name" value="Homeodomain-like"/>
    <property type="match status" value="1"/>
</dbReference>
<dbReference type="Proteomes" id="UP000050929">
    <property type="component" value="Unassembled WGS sequence"/>
</dbReference>
<proteinExistence type="predicted"/>
<comment type="caution">
    <text evidence="4">The sequence shown here is derived from an EMBL/GenBank/DDBJ whole genome shotgun (WGS) entry which is preliminary data.</text>
</comment>
<dbReference type="Gene3D" id="1.10.357.10">
    <property type="entry name" value="Tetracycline Repressor, domain 2"/>
    <property type="match status" value="1"/>
</dbReference>
<dbReference type="Pfam" id="PF14278">
    <property type="entry name" value="TetR_C_8"/>
    <property type="match status" value="1"/>
</dbReference>
<accession>A0A0R1J1G1</accession>
<name>A0A0R1J1G1_9LACO</name>
<dbReference type="InterPro" id="IPR039532">
    <property type="entry name" value="TetR_C_Firmicutes"/>
</dbReference>
<feature type="domain" description="HTH tetR-type" evidence="3">
    <location>
        <begin position="11"/>
        <end position="71"/>
    </location>
</feature>
<dbReference type="STRING" id="1423811.FC72_GL001329"/>
<dbReference type="EMBL" id="AZDG01000003">
    <property type="protein sequence ID" value="KRK65261.1"/>
    <property type="molecule type" value="Genomic_DNA"/>
</dbReference>
<evidence type="ECO:0000256" key="1">
    <source>
        <dbReference type="ARBA" id="ARBA00023125"/>
    </source>
</evidence>
<dbReference type="InterPro" id="IPR050624">
    <property type="entry name" value="HTH-type_Tx_Regulator"/>
</dbReference>
<dbReference type="PATRIC" id="fig|1423811.3.peg.1353"/>
<protein>
    <submittedName>
        <fullName evidence="4">Putative transcription regulator (Putative)</fullName>
    </submittedName>
</protein>
<dbReference type="InterPro" id="IPR009057">
    <property type="entry name" value="Homeodomain-like_sf"/>
</dbReference>
<keyword evidence="5" id="KW-1185">Reference proteome</keyword>
<dbReference type="OrthoDB" id="9810250at2"/>
<dbReference type="PANTHER" id="PTHR43479">
    <property type="entry name" value="ACREF/ENVCD OPERON REPRESSOR-RELATED"/>
    <property type="match status" value="1"/>
</dbReference>
<evidence type="ECO:0000313" key="4">
    <source>
        <dbReference type="EMBL" id="KRK65261.1"/>
    </source>
</evidence>
<evidence type="ECO:0000259" key="3">
    <source>
        <dbReference type="PROSITE" id="PS50977"/>
    </source>
</evidence>
<feature type="DNA-binding region" description="H-T-H motif" evidence="2">
    <location>
        <begin position="34"/>
        <end position="53"/>
    </location>
</feature>
<evidence type="ECO:0000313" key="5">
    <source>
        <dbReference type="Proteomes" id="UP000050929"/>
    </source>
</evidence>
<dbReference type="PROSITE" id="PS50977">
    <property type="entry name" value="HTH_TETR_2"/>
    <property type="match status" value="1"/>
</dbReference>
<dbReference type="GO" id="GO:0003677">
    <property type="term" value="F:DNA binding"/>
    <property type="evidence" value="ECO:0007669"/>
    <property type="project" value="UniProtKB-UniRule"/>
</dbReference>
<dbReference type="PANTHER" id="PTHR43479:SF11">
    <property type="entry name" value="ACREF_ENVCD OPERON REPRESSOR-RELATED"/>
    <property type="match status" value="1"/>
</dbReference>
<dbReference type="RefSeq" id="WP_057764236.1">
    <property type="nucleotide sequence ID" value="NZ_AZDG01000003.1"/>
</dbReference>
<dbReference type="InterPro" id="IPR001647">
    <property type="entry name" value="HTH_TetR"/>
</dbReference>
<reference evidence="4 5" key="1">
    <citation type="journal article" date="2015" name="Genome Announc.">
        <title>Expanding the biotechnology potential of lactobacilli through comparative genomics of 213 strains and associated genera.</title>
        <authorList>
            <person name="Sun Z."/>
            <person name="Harris H.M."/>
            <person name="McCann A."/>
            <person name="Guo C."/>
            <person name="Argimon S."/>
            <person name="Zhang W."/>
            <person name="Yang X."/>
            <person name="Jeffery I.B."/>
            <person name="Cooney J.C."/>
            <person name="Kagawa T.F."/>
            <person name="Liu W."/>
            <person name="Song Y."/>
            <person name="Salvetti E."/>
            <person name="Wrobel A."/>
            <person name="Rasinkangas P."/>
            <person name="Parkhill J."/>
            <person name="Rea M.C."/>
            <person name="O'Sullivan O."/>
            <person name="Ritari J."/>
            <person name="Douillard F.P."/>
            <person name="Paul Ross R."/>
            <person name="Yang R."/>
            <person name="Briner A.E."/>
            <person name="Felis G.E."/>
            <person name="de Vos W.M."/>
            <person name="Barrangou R."/>
            <person name="Klaenhammer T.R."/>
            <person name="Caufield P.W."/>
            <person name="Cui Y."/>
            <person name="Zhang H."/>
            <person name="O'Toole P.W."/>
        </authorList>
    </citation>
    <scope>NUCLEOTIDE SEQUENCE [LARGE SCALE GENOMIC DNA]</scope>
    <source>
        <strain evidence="4 5">DSM 20183</strain>
    </source>
</reference>
<evidence type="ECO:0000256" key="2">
    <source>
        <dbReference type="PROSITE-ProRule" id="PRU00335"/>
    </source>
</evidence>
<sequence>MVGIKNNRRARYTKKVVQETVLDLLENKPINNITVTEVCKKADVNRTTFYRYYEDIYHCVDDIELDFLNSVDTPEKVEPTSALESLLTAFYNKKKLSNLVFVEGKTRILERMQNSMNQNGKNLDQYQSAYLMSGMQSIMKIWVKNGMKETPSELTQVIIKIVFADELQPLRKLVVNDSSECDKFV</sequence>
<gene>
    <name evidence="4" type="ORF">FC72_GL001329</name>
</gene>
<keyword evidence="1 2" id="KW-0238">DNA-binding</keyword>
<organism evidence="4 5">
    <name type="scientific">Companilactobacillus tucceti DSM 20183</name>
    <dbReference type="NCBI Taxonomy" id="1423811"/>
    <lineage>
        <taxon>Bacteria</taxon>
        <taxon>Bacillati</taxon>
        <taxon>Bacillota</taxon>
        <taxon>Bacilli</taxon>
        <taxon>Lactobacillales</taxon>
        <taxon>Lactobacillaceae</taxon>
        <taxon>Companilactobacillus</taxon>
    </lineage>
</organism>